<evidence type="ECO:0000313" key="1">
    <source>
        <dbReference type="EMBL" id="ELA41053.1"/>
    </source>
</evidence>
<proteinExistence type="predicted"/>
<dbReference type="AlphaFoldDB" id="L2GJK3"/>
<dbReference type="EMBL" id="JH370151">
    <property type="protein sequence ID" value="ELA41053.1"/>
    <property type="molecule type" value="Genomic_DNA"/>
</dbReference>
<name>L2GJK3_VITCO</name>
<dbReference type="InParanoid" id="L2GJK3"/>
<dbReference type="Proteomes" id="UP000011082">
    <property type="component" value="Unassembled WGS sequence"/>
</dbReference>
<dbReference type="GeneID" id="19882645"/>
<gene>
    <name evidence="1" type="ORF">VICG_01935</name>
</gene>
<sequence length="339" mass="39059">MKFNSTKTIISIFSLLKLADLRLPESSRSDTYRPTFSASSVPYDSQKVSVHDAEDLEEDYDSSENQSYPIRSDSNKAACSQANVPCITSYNINIFSVLSEQLSFAIIRDLLNDEDFVYVLRELTKHMSYNRAEIDSAIDEISSRITLKDIRDLFSQNINGERVPRPAEEILGMLSEAVSFYCAEFPVLEPISYYLNIIVEIAQDRFSRIVKNDSLADIYDEKYAETIFKLFLVNLYNNNGDASIPIFSREAEKLLSKEQKKELSEKVIEYVKSGLDPTNEQRIVVDNIRPYFLNLAQNILSLSNHLISALNEKDDEKVDYYFDLLMEEFKMFHVYNYGN</sequence>
<evidence type="ECO:0000313" key="2">
    <source>
        <dbReference type="Proteomes" id="UP000011082"/>
    </source>
</evidence>
<protein>
    <submittedName>
        <fullName evidence="1">Uncharacterized protein</fullName>
    </submittedName>
</protein>
<dbReference type="VEuPathDB" id="MicrosporidiaDB:VICG_01935"/>
<reference evidence="2" key="1">
    <citation type="submission" date="2011-05" db="EMBL/GenBank/DDBJ databases">
        <title>The genome sequence of Vittaforma corneae strain ATCC 50505.</title>
        <authorList>
            <consortium name="The Broad Institute Genome Sequencing Platform"/>
            <person name="Cuomo C."/>
            <person name="Didier E."/>
            <person name="Bowers L."/>
            <person name="Young S.K."/>
            <person name="Zeng Q."/>
            <person name="Gargeya S."/>
            <person name="Fitzgerald M."/>
            <person name="Haas B."/>
            <person name="Abouelleil A."/>
            <person name="Alvarado L."/>
            <person name="Arachchi H.M."/>
            <person name="Berlin A."/>
            <person name="Chapman S.B."/>
            <person name="Gearin G."/>
            <person name="Goldberg J."/>
            <person name="Griggs A."/>
            <person name="Gujja S."/>
            <person name="Hansen M."/>
            <person name="Heiman D."/>
            <person name="Howarth C."/>
            <person name="Larimer J."/>
            <person name="Lui A."/>
            <person name="MacDonald P.J.P."/>
            <person name="McCowen C."/>
            <person name="Montmayeur A."/>
            <person name="Murphy C."/>
            <person name="Neiman D."/>
            <person name="Pearson M."/>
            <person name="Priest M."/>
            <person name="Roberts A."/>
            <person name="Saif S."/>
            <person name="Shea T."/>
            <person name="Sisk P."/>
            <person name="Stolte C."/>
            <person name="Sykes S."/>
            <person name="Wortman J."/>
            <person name="Nusbaum C."/>
            <person name="Birren B."/>
        </authorList>
    </citation>
    <scope>NUCLEOTIDE SEQUENCE [LARGE SCALE GENOMIC DNA]</scope>
    <source>
        <strain evidence="2">ATCC 50505</strain>
    </source>
</reference>
<dbReference type="HOGENOM" id="CLU_819403_0_0_1"/>
<organism evidence="1 2">
    <name type="scientific">Vittaforma corneae (strain ATCC 50505)</name>
    <name type="common">Microsporidian parasite</name>
    <name type="synonym">Nosema corneum</name>
    <dbReference type="NCBI Taxonomy" id="993615"/>
    <lineage>
        <taxon>Eukaryota</taxon>
        <taxon>Fungi</taxon>
        <taxon>Fungi incertae sedis</taxon>
        <taxon>Microsporidia</taxon>
        <taxon>Nosematidae</taxon>
        <taxon>Vittaforma</taxon>
    </lineage>
</organism>
<keyword evidence="2" id="KW-1185">Reference proteome</keyword>
<accession>L2GJK3</accession>
<dbReference type="RefSeq" id="XP_007605380.1">
    <property type="nucleotide sequence ID" value="XM_007605318.1"/>
</dbReference>